<evidence type="ECO:0000256" key="1">
    <source>
        <dbReference type="ARBA" id="ARBA00022679"/>
    </source>
</evidence>
<proteinExistence type="predicted"/>
<feature type="domain" description="N-acetyltransferase" evidence="3">
    <location>
        <begin position="8"/>
        <end position="158"/>
    </location>
</feature>
<dbReference type="AlphaFoldDB" id="A0NQJ9"/>
<dbReference type="InterPro" id="IPR050832">
    <property type="entry name" value="Bact_Acetyltransf"/>
</dbReference>
<dbReference type="Proteomes" id="UP000004848">
    <property type="component" value="Unassembled WGS sequence"/>
</dbReference>
<evidence type="ECO:0000256" key="2">
    <source>
        <dbReference type="ARBA" id="ARBA00023315"/>
    </source>
</evidence>
<dbReference type="PANTHER" id="PTHR43877">
    <property type="entry name" value="AMINOALKYLPHOSPHONATE N-ACETYLTRANSFERASE-RELATED-RELATED"/>
    <property type="match status" value="1"/>
</dbReference>
<dbReference type="Gene3D" id="3.40.630.30">
    <property type="match status" value="1"/>
</dbReference>
<dbReference type="CDD" id="cd04301">
    <property type="entry name" value="NAT_SF"/>
    <property type="match status" value="1"/>
</dbReference>
<accession>A0NQJ9</accession>
<dbReference type="PANTHER" id="PTHR43877:SF1">
    <property type="entry name" value="ACETYLTRANSFERASE"/>
    <property type="match status" value="1"/>
</dbReference>
<dbReference type="eggNOG" id="COG0456">
    <property type="taxonomic scope" value="Bacteria"/>
</dbReference>
<keyword evidence="1 4" id="KW-0808">Transferase</keyword>
<reference evidence="4 5" key="1">
    <citation type="submission" date="2006-05" db="EMBL/GenBank/DDBJ databases">
        <authorList>
            <person name="King G."/>
            <person name="Ferriera S."/>
            <person name="Johnson J."/>
            <person name="Kravitz S."/>
            <person name="Beeson K."/>
            <person name="Sutton G."/>
            <person name="Rogers Y.-H."/>
            <person name="Friedman R."/>
            <person name="Frazier M."/>
            <person name="Venter J.C."/>
        </authorList>
    </citation>
    <scope>NUCLEOTIDE SEQUENCE [LARGE SCALE GENOMIC DNA]</scope>
    <source>
        <strain evidence="5">ATCC 25650 / DSM 13394 / JCM 20685 / NBRC 16684 / NCIMB 2208 / IAM 12614 / B1</strain>
    </source>
</reference>
<dbReference type="Pfam" id="PF00583">
    <property type="entry name" value="Acetyltransf_1"/>
    <property type="match status" value="1"/>
</dbReference>
<dbReference type="PROSITE" id="PS51186">
    <property type="entry name" value="GNAT"/>
    <property type="match status" value="1"/>
</dbReference>
<dbReference type="OrthoDB" id="7595389at2"/>
<sequence>MPLSTDGFVIRSASKEDFEGLCALYAQLISHDIPASDDLRRETFDQILVQPGVDVLVADIAGTLVATCMLVKVPNLTRGCAPFALIENVVTHADWRGRGIGKVLMQSATDAAFEAGCFKVMLLSGAANKNAHRFYKDLGFATSKTGFEMRAPGYPTRT</sequence>
<evidence type="ECO:0000259" key="3">
    <source>
        <dbReference type="PROSITE" id="PS51186"/>
    </source>
</evidence>
<evidence type="ECO:0000313" key="4">
    <source>
        <dbReference type="EMBL" id="EAV45057.1"/>
    </source>
</evidence>
<dbReference type="InterPro" id="IPR000182">
    <property type="entry name" value="GNAT_dom"/>
</dbReference>
<keyword evidence="2" id="KW-0012">Acyltransferase</keyword>
<name>A0NQJ9_ROSAI</name>
<protein>
    <submittedName>
        <fullName evidence="4">Acetyltransferase, GNAT family protein</fullName>
    </submittedName>
</protein>
<dbReference type="GO" id="GO:0016747">
    <property type="term" value="F:acyltransferase activity, transferring groups other than amino-acyl groups"/>
    <property type="evidence" value="ECO:0007669"/>
    <property type="project" value="InterPro"/>
</dbReference>
<dbReference type="InterPro" id="IPR016181">
    <property type="entry name" value="Acyl_CoA_acyltransferase"/>
</dbReference>
<dbReference type="SUPFAM" id="SSF55729">
    <property type="entry name" value="Acyl-CoA N-acyltransferases (Nat)"/>
    <property type="match status" value="1"/>
</dbReference>
<dbReference type="EMBL" id="AAUW01000004">
    <property type="protein sequence ID" value="EAV45057.1"/>
    <property type="molecule type" value="Genomic_DNA"/>
</dbReference>
<evidence type="ECO:0000313" key="5">
    <source>
        <dbReference type="Proteomes" id="UP000004848"/>
    </source>
</evidence>
<gene>
    <name evidence="4" type="ORF">SIAM614_13618</name>
</gene>
<comment type="caution">
    <text evidence="4">The sequence shown here is derived from an EMBL/GenBank/DDBJ whole genome shotgun (WGS) entry which is preliminary data.</text>
</comment>
<organism evidence="4 5">
    <name type="scientific">Roseibium aggregatum (strain ATCC 25650 / DSM 13394 / JCM 20685 / NBRC 16684 / NCIMB 2208 / IAM 12614 / B1)</name>
    <name type="common">Stappia aggregata</name>
    <dbReference type="NCBI Taxonomy" id="384765"/>
    <lineage>
        <taxon>Bacteria</taxon>
        <taxon>Pseudomonadati</taxon>
        <taxon>Pseudomonadota</taxon>
        <taxon>Alphaproteobacteria</taxon>
        <taxon>Hyphomicrobiales</taxon>
        <taxon>Stappiaceae</taxon>
        <taxon>Roseibium</taxon>
    </lineage>
</organism>